<comment type="cofactor">
    <cofactor evidence="1">
        <name>heme b</name>
        <dbReference type="ChEBI" id="CHEBI:60344"/>
    </cofactor>
</comment>
<dbReference type="GO" id="GO:0015990">
    <property type="term" value="P:electron transport coupled proton transport"/>
    <property type="evidence" value="ECO:0007669"/>
    <property type="project" value="TreeGrafter"/>
</dbReference>
<comment type="catalytic activity">
    <reaction evidence="15">
        <text>4 Fe(II)-[cytochrome c] + O2 + 8 H(+)(in) = 4 Fe(III)-[cytochrome c] + 2 H2O + 4 H(+)(out)</text>
        <dbReference type="Rhea" id="RHEA:11436"/>
        <dbReference type="Rhea" id="RHEA-COMP:10350"/>
        <dbReference type="Rhea" id="RHEA-COMP:14399"/>
        <dbReference type="ChEBI" id="CHEBI:15377"/>
        <dbReference type="ChEBI" id="CHEBI:15378"/>
        <dbReference type="ChEBI" id="CHEBI:15379"/>
        <dbReference type="ChEBI" id="CHEBI:29033"/>
        <dbReference type="ChEBI" id="CHEBI:29034"/>
        <dbReference type="EC" id="7.1.1.9"/>
    </reaction>
</comment>
<dbReference type="Gene3D" id="1.20.210.10">
    <property type="entry name" value="Cytochrome c oxidase-like, subunit I domain"/>
    <property type="match status" value="1"/>
</dbReference>
<keyword evidence="6 16" id="KW-0349">Heme</keyword>
<dbReference type="Gene3D" id="3.40.50.620">
    <property type="entry name" value="HUPs"/>
    <property type="match status" value="1"/>
</dbReference>
<evidence type="ECO:0000256" key="1">
    <source>
        <dbReference type="ARBA" id="ARBA00001970"/>
    </source>
</evidence>
<evidence type="ECO:0000256" key="10">
    <source>
        <dbReference type="ARBA" id="ARBA00022982"/>
    </source>
</evidence>
<dbReference type="InterPro" id="IPR036909">
    <property type="entry name" value="Cyt_c-like_dom_sf"/>
</dbReference>
<evidence type="ECO:0000256" key="17">
    <source>
        <dbReference type="SAM" id="Phobius"/>
    </source>
</evidence>
<dbReference type="PROSITE" id="PS51007">
    <property type="entry name" value="CYTC"/>
    <property type="match status" value="1"/>
</dbReference>
<evidence type="ECO:0000256" key="4">
    <source>
        <dbReference type="ARBA" id="ARBA00022448"/>
    </source>
</evidence>
<evidence type="ECO:0000259" key="18">
    <source>
        <dbReference type="PROSITE" id="PS50855"/>
    </source>
</evidence>
<gene>
    <name evidence="20" type="primary">ccoN1</name>
    <name evidence="20" type="ORF">SPIL2461_LOCUS157</name>
</gene>
<dbReference type="GO" id="GO:0005886">
    <property type="term" value="C:plasma membrane"/>
    <property type="evidence" value="ECO:0007669"/>
    <property type="project" value="UniProtKB-SubCell"/>
</dbReference>
<keyword evidence="5" id="KW-1003">Cell membrane</keyword>
<dbReference type="InterPro" id="IPR023615">
    <property type="entry name" value="Cyt_c_Oxase_su1_BS"/>
</dbReference>
<reference evidence="20" key="1">
    <citation type="submission" date="2021-02" db="EMBL/GenBank/DDBJ databases">
        <authorList>
            <person name="Dougan E. K."/>
            <person name="Rhodes N."/>
            <person name="Thang M."/>
            <person name="Chan C."/>
        </authorList>
    </citation>
    <scope>NUCLEOTIDE SEQUENCE</scope>
</reference>
<keyword evidence="9" id="KW-1278">Translocase</keyword>
<keyword evidence="7 17" id="KW-0812">Transmembrane</keyword>
<dbReference type="AlphaFoldDB" id="A0A812IL60"/>
<evidence type="ECO:0000256" key="15">
    <source>
        <dbReference type="ARBA" id="ARBA00047816"/>
    </source>
</evidence>
<feature type="transmembrane region" description="Helical" evidence="17">
    <location>
        <begin position="210"/>
        <end position="230"/>
    </location>
</feature>
<evidence type="ECO:0000256" key="16">
    <source>
        <dbReference type="PROSITE-ProRule" id="PRU00433"/>
    </source>
</evidence>
<feature type="transmembrane region" description="Helical" evidence="17">
    <location>
        <begin position="498"/>
        <end position="519"/>
    </location>
</feature>
<name>A0A812IL60_SYMPI</name>
<comment type="caution">
    <text evidence="20">The sequence shown here is derived from an EMBL/GenBank/DDBJ whole genome shotgun (WGS) entry which is preliminary data.</text>
</comment>
<keyword evidence="10" id="KW-0249">Electron transport</keyword>
<feature type="transmembrane region" description="Helical" evidence="17">
    <location>
        <begin position="531"/>
        <end position="552"/>
    </location>
</feature>
<dbReference type="NCBIfam" id="TIGR00781">
    <property type="entry name" value="ccoO"/>
    <property type="match status" value="1"/>
</dbReference>
<feature type="transmembrane region" description="Helical" evidence="17">
    <location>
        <begin position="423"/>
        <end position="443"/>
    </location>
</feature>
<dbReference type="GO" id="GO:0046872">
    <property type="term" value="F:metal ion binding"/>
    <property type="evidence" value="ECO:0007669"/>
    <property type="project" value="UniProtKB-KW"/>
</dbReference>
<evidence type="ECO:0000256" key="13">
    <source>
        <dbReference type="ARBA" id="ARBA00023008"/>
    </source>
</evidence>
<keyword evidence="12 16" id="KW-0408">Iron</keyword>
<dbReference type="InterPro" id="IPR014729">
    <property type="entry name" value="Rossmann-like_a/b/a_fold"/>
</dbReference>
<dbReference type="InterPro" id="IPR036927">
    <property type="entry name" value="Cyt_c_oxase-like_su1_sf"/>
</dbReference>
<dbReference type="InterPro" id="IPR023616">
    <property type="entry name" value="Cyt_c_oxase-like_su1_dom"/>
</dbReference>
<dbReference type="OrthoDB" id="10262453at2759"/>
<dbReference type="CDD" id="cd01661">
    <property type="entry name" value="cbb3_Oxidase_I"/>
    <property type="match status" value="1"/>
</dbReference>
<dbReference type="Pfam" id="PF00115">
    <property type="entry name" value="COX1"/>
    <property type="match status" value="1"/>
</dbReference>
<feature type="domain" description="Cytochrome oxidase subunit I profile" evidence="18">
    <location>
        <begin position="162"/>
        <end position="609"/>
    </location>
</feature>
<feature type="transmembrane region" description="Helical" evidence="17">
    <location>
        <begin position="386"/>
        <end position="403"/>
    </location>
</feature>
<dbReference type="InterPro" id="IPR006015">
    <property type="entry name" value="Universal_stress_UspA"/>
</dbReference>
<feature type="transmembrane region" description="Helical" evidence="17">
    <location>
        <begin position="311"/>
        <end position="333"/>
    </location>
</feature>
<accession>A0A812IL60</accession>
<comment type="cofactor">
    <cofactor evidence="2">
        <name>Cu(2+)</name>
        <dbReference type="ChEBI" id="CHEBI:29036"/>
    </cofactor>
</comment>
<evidence type="ECO:0000256" key="7">
    <source>
        <dbReference type="ARBA" id="ARBA00022692"/>
    </source>
</evidence>
<dbReference type="GO" id="GO:0020037">
    <property type="term" value="F:heme binding"/>
    <property type="evidence" value="ECO:0007669"/>
    <property type="project" value="InterPro"/>
</dbReference>
<dbReference type="NCBIfam" id="NF011055">
    <property type="entry name" value="PRK14487.1"/>
    <property type="match status" value="1"/>
</dbReference>
<organism evidence="20 21">
    <name type="scientific">Symbiodinium pilosum</name>
    <name type="common">Dinoflagellate</name>
    <dbReference type="NCBI Taxonomy" id="2952"/>
    <lineage>
        <taxon>Eukaryota</taxon>
        <taxon>Sar</taxon>
        <taxon>Alveolata</taxon>
        <taxon>Dinophyceae</taxon>
        <taxon>Suessiales</taxon>
        <taxon>Symbiodiniaceae</taxon>
        <taxon>Symbiodinium</taxon>
    </lineage>
</organism>
<dbReference type="FunFam" id="1.20.210.10:FF:000005">
    <property type="entry name" value="Cytochrome c oxidase, cbb3-type, subunit I"/>
    <property type="match status" value="1"/>
</dbReference>
<proteinExistence type="predicted"/>
<dbReference type="PANTHER" id="PTHR10422">
    <property type="entry name" value="CYTOCHROME C OXIDASE SUBUNIT 1"/>
    <property type="match status" value="1"/>
</dbReference>
<dbReference type="NCBIfam" id="TIGR00780">
    <property type="entry name" value="ccoN"/>
    <property type="match status" value="1"/>
</dbReference>
<evidence type="ECO:0000256" key="12">
    <source>
        <dbReference type="ARBA" id="ARBA00023004"/>
    </source>
</evidence>
<dbReference type="SUPFAM" id="SSF81442">
    <property type="entry name" value="Cytochrome c oxidase subunit I-like"/>
    <property type="match status" value="1"/>
</dbReference>
<dbReference type="InterPro" id="IPR009056">
    <property type="entry name" value="Cyt_c-like_dom"/>
</dbReference>
<feature type="transmembrane region" description="Helical" evidence="17">
    <location>
        <begin position="277"/>
        <end position="299"/>
    </location>
</feature>
<keyword evidence="4" id="KW-0813">Transport</keyword>
<dbReference type="FunFam" id="1.10.760.10:FF:000003">
    <property type="entry name" value="Cbb3-type cytochrome c oxidase subunit II"/>
    <property type="match status" value="1"/>
</dbReference>
<feature type="transmembrane region" description="Helical" evidence="17">
    <location>
        <begin position="637"/>
        <end position="661"/>
    </location>
</feature>
<dbReference type="Pfam" id="PF02433">
    <property type="entry name" value="FixO"/>
    <property type="match status" value="1"/>
</dbReference>
<evidence type="ECO:0000259" key="19">
    <source>
        <dbReference type="PROSITE" id="PS51007"/>
    </source>
</evidence>
<keyword evidence="11 17" id="KW-1133">Transmembrane helix</keyword>
<evidence type="ECO:0000313" key="21">
    <source>
        <dbReference type="Proteomes" id="UP000649617"/>
    </source>
</evidence>
<dbReference type="InterPro" id="IPR003468">
    <property type="entry name" value="Cyt_c_oxidase_monohaem-su/FixO"/>
</dbReference>
<feature type="domain" description="Cytochrome c" evidence="19">
    <location>
        <begin position="676"/>
        <end position="821"/>
    </location>
</feature>
<dbReference type="GO" id="GO:0004129">
    <property type="term" value="F:cytochrome-c oxidase activity"/>
    <property type="evidence" value="ECO:0007669"/>
    <property type="project" value="UniProtKB-EC"/>
</dbReference>
<dbReference type="Proteomes" id="UP000649617">
    <property type="component" value="Unassembled WGS sequence"/>
</dbReference>
<dbReference type="GO" id="GO:0009060">
    <property type="term" value="P:aerobic respiration"/>
    <property type="evidence" value="ECO:0007669"/>
    <property type="project" value="InterPro"/>
</dbReference>
<keyword evidence="13" id="KW-0186">Copper</keyword>
<dbReference type="SUPFAM" id="SSF52402">
    <property type="entry name" value="Adenine nucleotide alpha hydrolases-like"/>
    <property type="match status" value="1"/>
</dbReference>
<keyword evidence="8 16" id="KW-0479">Metal-binding</keyword>
<dbReference type="GO" id="GO:0022904">
    <property type="term" value="P:respiratory electron transport chain"/>
    <property type="evidence" value="ECO:0007669"/>
    <property type="project" value="TreeGrafter"/>
</dbReference>
<sequence>MPYKKVLVAVDLTEEAEEVLTAAKNAASDNNATLSACSIIRPLARTYGGLDMANVVSGMPFEEEMRTQANGKLIKLGEEFGIKSSDAYVRMGSPAAEIRALAEELEADLIVIGTHGRQGLGLLLGSTANAVLHGVGCDVLVVKIHPEDAHVTVEEPTYDLGVVRYFAIATIVWGIVGMGVGLLLAGQLAWPALNFDIAYLSYGRLRPLHTNAVIFAFGGSALMASAFYVVQRTCYTPLLSRGLAWFVFWGWQLVILSAAITLPLGITTSKEYAELEWPIDILITLVWVAFAISFFGTIAKRKVEHIYVANWFFGALIIGVAILHIFNSLAIPVSMTKSYSIYSGSVDAMVQWWYGHNAVGFFLTAGFLGIMYYFVPKQAGRPVYSYRLSIVHFWALIAIYVWAGPHHLHYTSLPDWAQSLGMAMSLVLLAPSWGGMINGIMTLSGAWDKLRTDPIIKFLIVSISFYGMSTFEGPMMSIKTINALSHNTDWTIGHVHSGALGWVAMVSMGAMYHLIPILFGRKAGEMYSIKLINLHFWLATLGTVIYIASMWVNGLLQGLMWRATSIDGTLTYSFAEAVEASYPGYYARFVGGAIFFIGMCVMAFNVYMTTQGKTRDETDQQQQEARDMKHEKIETRVGLLIGLTLFAVSVGGMIEIFPLVFDGSTKPTDTVKPYSALTLEGRDIYIREGCVGCHTQMVRTLRSETQRYGHYSVAGEDVYERPFLWGSKRTGPDLARVGGRYSDDWHAAHLADPRSVVRVSNMPGYPWLFTNTLSGEDTAAKMRALKALGTPYTDAEIDGAQAAVAGRTEAQALIAYLQTLGVDMRNYQAPASTSGE</sequence>
<feature type="transmembrane region" description="Helical" evidence="17">
    <location>
        <begin position="353"/>
        <end position="374"/>
    </location>
</feature>
<dbReference type="Gene3D" id="6.10.250.2250">
    <property type="match status" value="1"/>
</dbReference>
<dbReference type="EMBL" id="CAJNIZ010000001">
    <property type="protein sequence ID" value="CAE7149652.1"/>
    <property type="molecule type" value="Genomic_DNA"/>
</dbReference>
<dbReference type="PROSITE" id="PS50855">
    <property type="entry name" value="COX1"/>
    <property type="match status" value="1"/>
</dbReference>
<evidence type="ECO:0000256" key="9">
    <source>
        <dbReference type="ARBA" id="ARBA00022967"/>
    </source>
</evidence>
<dbReference type="Gene3D" id="1.10.760.10">
    <property type="entry name" value="Cytochrome c-like domain"/>
    <property type="match status" value="1"/>
</dbReference>
<feature type="transmembrane region" description="Helical" evidence="17">
    <location>
        <begin position="242"/>
        <end position="265"/>
    </location>
</feature>
<evidence type="ECO:0000256" key="5">
    <source>
        <dbReference type="ARBA" id="ARBA00022475"/>
    </source>
</evidence>
<evidence type="ECO:0000256" key="3">
    <source>
        <dbReference type="ARBA" id="ARBA00004651"/>
    </source>
</evidence>
<dbReference type="PRINTS" id="PR01438">
    <property type="entry name" value="UNVRSLSTRESS"/>
</dbReference>
<protein>
    <submittedName>
        <fullName evidence="20">CcoN1 protein</fullName>
    </submittedName>
</protein>
<evidence type="ECO:0000256" key="14">
    <source>
        <dbReference type="ARBA" id="ARBA00023136"/>
    </source>
</evidence>
<feature type="transmembrane region" description="Helical" evidence="17">
    <location>
        <begin position="165"/>
        <end position="190"/>
    </location>
</feature>
<dbReference type="PANTHER" id="PTHR10422:SF29">
    <property type="entry name" value="CYTOCHROME C OXIDASE SUBUNIT 1 HOMOLOG, BACTEROID"/>
    <property type="match status" value="1"/>
</dbReference>
<comment type="subcellular location">
    <subcellularLocation>
        <location evidence="3">Cell membrane</location>
        <topology evidence="3">Multi-pass membrane protein</topology>
    </subcellularLocation>
</comment>
<evidence type="ECO:0000256" key="6">
    <source>
        <dbReference type="ARBA" id="ARBA00022617"/>
    </source>
</evidence>
<dbReference type="InterPro" id="IPR006016">
    <property type="entry name" value="UspA"/>
</dbReference>
<dbReference type="PROSITE" id="PS00077">
    <property type="entry name" value="COX1_CUB"/>
    <property type="match status" value="1"/>
</dbReference>
<evidence type="ECO:0000256" key="11">
    <source>
        <dbReference type="ARBA" id="ARBA00022989"/>
    </source>
</evidence>
<evidence type="ECO:0000313" key="20">
    <source>
        <dbReference type="EMBL" id="CAE7149652.1"/>
    </source>
</evidence>
<dbReference type="InterPro" id="IPR004677">
    <property type="entry name" value="Cyt_c_oxidase_cbb3_su1"/>
</dbReference>
<feature type="transmembrane region" description="Helical" evidence="17">
    <location>
        <begin position="585"/>
        <end position="607"/>
    </location>
</feature>
<feature type="transmembrane region" description="Helical" evidence="17">
    <location>
        <begin position="455"/>
        <end position="478"/>
    </location>
</feature>
<keyword evidence="14 17" id="KW-0472">Membrane</keyword>
<evidence type="ECO:0000256" key="8">
    <source>
        <dbReference type="ARBA" id="ARBA00022723"/>
    </source>
</evidence>
<dbReference type="Pfam" id="PF00582">
    <property type="entry name" value="Usp"/>
    <property type="match status" value="1"/>
</dbReference>
<dbReference type="SUPFAM" id="SSF46626">
    <property type="entry name" value="Cytochrome c"/>
    <property type="match status" value="1"/>
</dbReference>
<evidence type="ECO:0000256" key="2">
    <source>
        <dbReference type="ARBA" id="ARBA00001973"/>
    </source>
</evidence>
<keyword evidence="21" id="KW-1185">Reference proteome</keyword>
<dbReference type="InterPro" id="IPR000883">
    <property type="entry name" value="Cyt_C_Oxase_1"/>
</dbReference>